<name>A0AAE0LWI4_9PEZI</name>
<protein>
    <recommendedName>
        <fullName evidence="1">F-box domain-containing protein</fullName>
    </recommendedName>
</protein>
<dbReference type="Proteomes" id="UP001278766">
    <property type="component" value="Unassembled WGS sequence"/>
</dbReference>
<dbReference type="InterPro" id="IPR036047">
    <property type="entry name" value="F-box-like_dom_sf"/>
</dbReference>
<keyword evidence="3" id="KW-1185">Reference proteome</keyword>
<sequence length="602" mass="68205">MFDLLPPELLLHIVKQLSKPDLQSFSLVSQKCHRIALQPLWESVVVTSKSEQYLHHNDALRLPQERLQLARELRFEAEFYRYPIAARCPHVERPEDIAGYSTSVADTRMKYSSPFTRLAQRTRWAVEKFEDSHLQSFSWGLGACVPSGALGPSGFVTLQNHSLRSLSLITNTFCNEEPDEWCAVDLSSFSQLQSLCWIAPNGLALDTLSTAIQRNSERLRRLELDFVCWESLRYYLDSRSEEKVQQEDWCAKFFGLTTQPARLIFPAIRELSFTDLPLMADVACAVNFGTLRSLTLRRCLGWDTFLARATELNLPVRLKTFELHIIDHTPDGWGRTVIQDFLNGFKGLEDFFIDEPEQGETLSFWDNVARHQPTLKKFVHHQRTAGQAAHSRVSFGSEEVVEDLSLLPREMDRIRDDPSANPLNNLDLGFIGLSCHPNRLRSIVLPFVAKASLKVLHIRQPSPDSRGSEMSWALGRGQVGRGSDITIQSPPSEIDDVISGRCAETAAAAMFRPGLQPRFRQFAEGVFGPQGIGSLQFLVFGDYSFGGRRHDNRLIFCRDTAADRTSNFRILARNETDVAHLEEYRAAVRACPTRAFLENTFG</sequence>
<comment type="caution">
    <text evidence="2">The sequence shown here is derived from an EMBL/GenBank/DDBJ whole genome shotgun (WGS) entry which is preliminary data.</text>
</comment>
<proteinExistence type="predicted"/>
<reference evidence="2" key="1">
    <citation type="journal article" date="2023" name="Mol. Phylogenet. Evol.">
        <title>Genome-scale phylogeny and comparative genomics of the fungal order Sordariales.</title>
        <authorList>
            <person name="Hensen N."/>
            <person name="Bonometti L."/>
            <person name="Westerberg I."/>
            <person name="Brannstrom I.O."/>
            <person name="Guillou S."/>
            <person name="Cros-Aarteil S."/>
            <person name="Calhoun S."/>
            <person name="Haridas S."/>
            <person name="Kuo A."/>
            <person name="Mondo S."/>
            <person name="Pangilinan J."/>
            <person name="Riley R."/>
            <person name="LaButti K."/>
            <person name="Andreopoulos B."/>
            <person name="Lipzen A."/>
            <person name="Chen C."/>
            <person name="Yan M."/>
            <person name="Daum C."/>
            <person name="Ng V."/>
            <person name="Clum A."/>
            <person name="Steindorff A."/>
            <person name="Ohm R.A."/>
            <person name="Martin F."/>
            <person name="Silar P."/>
            <person name="Natvig D.O."/>
            <person name="Lalanne C."/>
            <person name="Gautier V."/>
            <person name="Ament-Velasquez S.L."/>
            <person name="Kruys A."/>
            <person name="Hutchinson M.I."/>
            <person name="Powell A.J."/>
            <person name="Barry K."/>
            <person name="Miller A.N."/>
            <person name="Grigoriev I.V."/>
            <person name="Debuchy R."/>
            <person name="Gladieux P."/>
            <person name="Hiltunen Thoren M."/>
            <person name="Johannesson H."/>
        </authorList>
    </citation>
    <scope>NUCLEOTIDE SEQUENCE</scope>
    <source>
        <strain evidence="2">CBS 168.71</strain>
    </source>
</reference>
<dbReference type="AlphaFoldDB" id="A0AAE0LWI4"/>
<organism evidence="2 3">
    <name type="scientific">Chaetomium fimeti</name>
    <dbReference type="NCBI Taxonomy" id="1854472"/>
    <lineage>
        <taxon>Eukaryota</taxon>
        <taxon>Fungi</taxon>
        <taxon>Dikarya</taxon>
        <taxon>Ascomycota</taxon>
        <taxon>Pezizomycotina</taxon>
        <taxon>Sordariomycetes</taxon>
        <taxon>Sordariomycetidae</taxon>
        <taxon>Sordariales</taxon>
        <taxon>Chaetomiaceae</taxon>
        <taxon>Chaetomium</taxon>
    </lineage>
</organism>
<evidence type="ECO:0000313" key="2">
    <source>
        <dbReference type="EMBL" id="KAK3299269.1"/>
    </source>
</evidence>
<evidence type="ECO:0000259" key="1">
    <source>
        <dbReference type="PROSITE" id="PS50181"/>
    </source>
</evidence>
<dbReference type="Gene3D" id="1.20.1280.50">
    <property type="match status" value="1"/>
</dbReference>
<accession>A0AAE0LWI4</accession>
<evidence type="ECO:0000313" key="3">
    <source>
        <dbReference type="Proteomes" id="UP001278766"/>
    </source>
</evidence>
<reference evidence="2" key="2">
    <citation type="submission" date="2023-06" db="EMBL/GenBank/DDBJ databases">
        <authorList>
            <consortium name="Lawrence Berkeley National Laboratory"/>
            <person name="Haridas S."/>
            <person name="Hensen N."/>
            <person name="Bonometti L."/>
            <person name="Westerberg I."/>
            <person name="Brannstrom I.O."/>
            <person name="Guillou S."/>
            <person name="Cros-Aarteil S."/>
            <person name="Calhoun S."/>
            <person name="Kuo A."/>
            <person name="Mondo S."/>
            <person name="Pangilinan J."/>
            <person name="Riley R."/>
            <person name="Labutti K."/>
            <person name="Andreopoulos B."/>
            <person name="Lipzen A."/>
            <person name="Chen C."/>
            <person name="Yanf M."/>
            <person name="Daum C."/>
            <person name="Ng V."/>
            <person name="Clum A."/>
            <person name="Steindorff A."/>
            <person name="Ohm R."/>
            <person name="Martin F."/>
            <person name="Silar P."/>
            <person name="Natvig D."/>
            <person name="Lalanne C."/>
            <person name="Gautier V."/>
            <person name="Ament-Velasquez S.L."/>
            <person name="Kruys A."/>
            <person name="Hutchinson M.I."/>
            <person name="Powell A.J."/>
            <person name="Barry K."/>
            <person name="Miller A.N."/>
            <person name="Grigoriev I.V."/>
            <person name="Debuchy R."/>
            <person name="Gladieux P."/>
            <person name="Thoren M.H."/>
            <person name="Johannesson H."/>
        </authorList>
    </citation>
    <scope>NUCLEOTIDE SEQUENCE</scope>
    <source>
        <strain evidence="2">CBS 168.71</strain>
    </source>
</reference>
<feature type="domain" description="F-box" evidence="1">
    <location>
        <begin position="1"/>
        <end position="44"/>
    </location>
</feature>
<dbReference type="Pfam" id="PF12937">
    <property type="entry name" value="F-box-like"/>
    <property type="match status" value="1"/>
</dbReference>
<dbReference type="PROSITE" id="PS50181">
    <property type="entry name" value="FBOX"/>
    <property type="match status" value="1"/>
</dbReference>
<dbReference type="InterPro" id="IPR001810">
    <property type="entry name" value="F-box_dom"/>
</dbReference>
<dbReference type="RefSeq" id="XP_062662783.1">
    <property type="nucleotide sequence ID" value="XM_062803236.1"/>
</dbReference>
<gene>
    <name evidence="2" type="ORF">B0H64DRAFT_387927</name>
</gene>
<dbReference type="EMBL" id="JAUEPN010000002">
    <property type="protein sequence ID" value="KAK3299269.1"/>
    <property type="molecule type" value="Genomic_DNA"/>
</dbReference>
<dbReference type="SUPFAM" id="SSF81383">
    <property type="entry name" value="F-box domain"/>
    <property type="match status" value="1"/>
</dbReference>
<dbReference type="GeneID" id="87840184"/>